<keyword evidence="3" id="KW-1185">Reference proteome</keyword>
<dbReference type="PANTHER" id="PTHR40781">
    <property type="match status" value="1"/>
</dbReference>
<evidence type="ECO:0000313" key="3">
    <source>
        <dbReference type="Proteomes" id="UP000826573"/>
    </source>
</evidence>
<protein>
    <recommendedName>
        <fullName evidence="1">DUF7587 domain-containing protein</fullName>
    </recommendedName>
</protein>
<sequence>MKKYRCPNARLPGKLYRIHHPESRTTYSENGGFLAADNTKIYKEDSEEEFKQDIVRQFSWDYRGPLPFISLFSEREHAENWGLKEPWQGQRPYSLIKQWTLFAINTEVLEDAVFFSLKELVEDHQVQIPDAAQQHIHAAYICLHRIPAAAITDQRNPNQVLLDRDDRYWERKAAQLDYDYLDGSYDSEREALQENWNTIIEKNIEDAW</sequence>
<accession>A0A9P8HUI4</accession>
<name>A0A9P8HUI4_9HYPO</name>
<evidence type="ECO:0000259" key="1">
    <source>
        <dbReference type="Pfam" id="PF24494"/>
    </source>
</evidence>
<evidence type="ECO:0000313" key="2">
    <source>
        <dbReference type="EMBL" id="KAH0531192.1"/>
    </source>
</evidence>
<dbReference type="InterPro" id="IPR056009">
    <property type="entry name" value="DUF7587"/>
</dbReference>
<dbReference type="Proteomes" id="UP000826573">
    <property type="component" value="Unassembled WGS sequence"/>
</dbReference>
<feature type="domain" description="DUF7587" evidence="1">
    <location>
        <begin position="11"/>
        <end position="153"/>
    </location>
</feature>
<dbReference type="Pfam" id="PF24494">
    <property type="entry name" value="DUF7587"/>
    <property type="match status" value="1"/>
</dbReference>
<dbReference type="PANTHER" id="PTHR40781:SF1">
    <property type="match status" value="1"/>
</dbReference>
<gene>
    <name evidence="2" type="ORF">TsFJ059_000055</name>
</gene>
<dbReference type="AlphaFoldDB" id="A0A9P8HUI4"/>
<dbReference type="EMBL" id="JAIMJC010000001">
    <property type="protein sequence ID" value="KAH0531192.1"/>
    <property type="molecule type" value="Genomic_DNA"/>
</dbReference>
<organism evidence="2 3">
    <name type="scientific">Trichoderma semiorbis</name>
    <dbReference type="NCBI Taxonomy" id="1491008"/>
    <lineage>
        <taxon>Eukaryota</taxon>
        <taxon>Fungi</taxon>
        <taxon>Dikarya</taxon>
        <taxon>Ascomycota</taxon>
        <taxon>Pezizomycotina</taxon>
        <taxon>Sordariomycetes</taxon>
        <taxon>Hypocreomycetidae</taxon>
        <taxon>Hypocreales</taxon>
        <taxon>Hypocreaceae</taxon>
        <taxon>Trichoderma</taxon>
    </lineage>
</organism>
<proteinExistence type="predicted"/>
<reference evidence="2 3" key="1">
    <citation type="submission" date="2021-08" db="EMBL/GenBank/DDBJ databases">
        <title>The highly contiguous genome resource for Trichoderma semiorbis FJ059, a fungal antagonistic to plant pathogens.</title>
        <authorList>
            <person name="Liu T."/>
        </authorList>
    </citation>
    <scope>NUCLEOTIDE SEQUENCE [LARGE SCALE GENOMIC DNA]</scope>
    <source>
        <strain evidence="2 3">FJ059</strain>
    </source>
</reference>
<comment type="caution">
    <text evidence="2">The sequence shown here is derived from an EMBL/GenBank/DDBJ whole genome shotgun (WGS) entry which is preliminary data.</text>
</comment>